<organism evidence="3 4">
    <name type="scientific">Candidatus Woesebacteria bacterium RIFCSPHIGHO2_01_FULL_38_9</name>
    <dbReference type="NCBI Taxonomy" id="1802492"/>
    <lineage>
        <taxon>Bacteria</taxon>
        <taxon>Candidatus Woeseibacteriota</taxon>
    </lineage>
</organism>
<dbReference type="Proteomes" id="UP000178419">
    <property type="component" value="Unassembled WGS sequence"/>
</dbReference>
<keyword evidence="2" id="KW-0812">Transmembrane</keyword>
<dbReference type="Gene3D" id="2.120.10.30">
    <property type="entry name" value="TolB, C-terminal domain"/>
    <property type="match status" value="1"/>
</dbReference>
<feature type="compositionally biased region" description="Polar residues" evidence="1">
    <location>
        <begin position="15"/>
        <end position="57"/>
    </location>
</feature>
<evidence type="ECO:0000256" key="2">
    <source>
        <dbReference type="SAM" id="Phobius"/>
    </source>
</evidence>
<dbReference type="InterPro" id="IPR011042">
    <property type="entry name" value="6-blade_b-propeller_TolB-like"/>
</dbReference>
<accession>A0A1F7XYT2</accession>
<name>A0A1F7XYT2_9BACT</name>
<evidence type="ECO:0000313" key="3">
    <source>
        <dbReference type="EMBL" id="OGM20182.1"/>
    </source>
</evidence>
<feature type="transmembrane region" description="Helical" evidence="2">
    <location>
        <begin position="85"/>
        <end position="106"/>
    </location>
</feature>
<gene>
    <name evidence="3" type="ORF">A2714_01120</name>
</gene>
<reference evidence="3 4" key="1">
    <citation type="journal article" date="2016" name="Nat. Commun.">
        <title>Thousands of microbial genomes shed light on interconnected biogeochemical processes in an aquifer system.</title>
        <authorList>
            <person name="Anantharaman K."/>
            <person name="Brown C.T."/>
            <person name="Hug L.A."/>
            <person name="Sharon I."/>
            <person name="Castelle C.J."/>
            <person name="Probst A.J."/>
            <person name="Thomas B.C."/>
            <person name="Singh A."/>
            <person name="Wilkins M.J."/>
            <person name="Karaoz U."/>
            <person name="Brodie E.L."/>
            <person name="Williams K.H."/>
            <person name="Hubbard S.S."/>
            <person name="Banfield J.F."/>
        </authorList>
    </citation>
    <scope>NUCLEOTIDE SEQUENCE [LARGE SCALE GENOMIC DNA]</scope>
</reference>
<keyword evidence="2" id="KW-0472">Membrane</keyword>
<dbReference type="AlphaFoldDB" id="A0A1F7XYT2"/>
<evidence type="ECO:0000313" key="4">
    <source>
        <dbReference type="Proteomes" id="UP000178419"/>
    </source>
</evidence>
<proteinExistence type="predicted"/>
<evidence type="ECO:0000256" key="1">
    <source>
        <dbReference type="SAM" id="MobiDB-lite"/>
    </source>
</evidence>
<feature type="region of interest" description="Disordered" evidence="1">
    <location>
        <begin position="1"/>
        <end position="57"/>
    </location>
</feature>
<comment type="caution">
    <text evidence="3">The sequence shown here is derived from an EMBL/GenBank/DDBJ whole genome shotgun (WGS) entry which is preliminary data.</text>
</comment>
<sequence length="306" mass="32321">MDPKTAQSAPLPGGVNSQNTSNTVPDSKQTPFLESSEGQSTPSAQGLSQGATPQTNPQITQIAPETILQSTKGSVGKKGGSGFKIFVIIALLIIAGIYSVVGYLYFNNQKLKAGSSSNETTETPSVSPTPAFSADQIKIKNGSVVREIPGGDATTLVAKGDYESTGITGFARVVVSPDNQKICFESWPPAPEPAMYIANIDGSEIVEVNPNRQSCLWKSDTKGVFYINTTSTTSPVNIFYFDLASQEETNVTAESVTEGTVRRYKIVGLSGDGGKVICTYENLGSDSPSAEGECEINVNTLQVTLL</sequence>
<dbReference type="EMBL" id="MGGE01000049">
    <property type="protein sequence ID" value="OGM20182.1"/>
    <property type="molecule type" value="Genomic_DNA"/>
</dbReference>
<protein>
    <submittedName>
        <fullName evidence="3">Uncharacterized protein</fullName>
    </submittedName>
</protein>
<keyword evidence="2" id="KW-1133">Transmembrane helix</keyword>
<dbReference type="SUPFAM" id="SSF69304">
    <property type="entry name" value="Tricorn protease N-terminal domain"/>
    <property type="match status" value="1"/>
</dbReference>